<name>A0A1G4RWK6_9CAUL</name>
<evidence type="ECO:0000256" key="1">
    <source>
        <dbReference type="SAM" id="MobiDB-lite"/>
    </source>
</evidence>
<dbReference type="EMBL" id="FMTS01000003">
    <property type="protein sequence ID" value="SCW61146.1"/>
    <property type="molecule type" value="Genomic_DNA"/>
</dbReference>
<accession>A0A1G4RWK6</accession>
<protein>
    <submittedName>
        <fullName evidence="2">Uncharacterized protein</fullName>
    </submittedName>
</protein>
<dbReference type="Proteomes" id="UP000199150">
    <property type="component" value="Unassembled WGS sequence"/>
</dbReference>
<sequence>MIPPVTRSAHDVNRQKAPPPAPVKRASLKECGTCNLCCKVYDIPDLEKKSGHTCVNVRPEGGCGVWGLHPQICQEFKCLWLKHDDMNGVWRPDQAGFVLRLEPNGTTLAVDVDPDRPHDWRRPHYYDQLKIWSEVMPKNEGLVLVYAPEGLYVITPMEDLFLKAPKRGDILETGMEESLFGLRPFARVIPAAQVRKDRSQLLKRRA</sequence>
<evidence type="ECO:0000313" key="3">
    <source>
        <dbReference type="Proteomes" id="UP000199150"/>
    </source>
</evidence>
<evidence type="ECO:0000313" key="2">
    <source>
        <dbReference type="EMBL" id="SCW61146.1"/>
    </source>
</evidence>
<dbReference type="PANTHER" id="PTHR36931">
    <property type="entry name" value="UPF0153 PROTEIN YEIW"/>
    <property type="match status" value="1"/>
</dbReference>
<reference evidence="3" key="1">
    <citation type="submission" date="2016-10" db="EMBL/GenBank/DDBJ databases">
        <authorList>
            <person name="Varghese N."/>
            <person name="Submissions S."/>
        </authorList>
    </citation>
    <scope>NUCLEOTIDE SEQUENCE [LARGE SCALE GENOMIC DNA]</scope>
    <source>
        <strain evidence="3">CGMCC 1.3431</strain>
    </source>
</reference>
<proteinExistence type="predicted"/>
<feature type="region of interest" description="Disordered" evidence="1">
    <location>
        <begin position="1"/>
        <end position="25"/>
    </location>
</feature>
<keyword evidence="3" id="KW-1185">Reference proteome</keyword>
<dbReference type="InterPro" id="IPR052572">
    <property type="entry name" value="UPF0153_domain"/>
</dbReference>
<gene>
    <name evidence="2" type="ORF">SAMN02927928_2202</name>
</gene>
<dbReference type="STRING" id="260084.SAMN02927928_2202"/>
<dbReference type="AlphaFoldDB" id="A0A1G4RWK6"/>
<dbReference type="PANTHER" id="PTHR36931:SF1">
    <property type="entry name" value="UPF0153 PROTEIN YEIW"/>
    <property type="match status" value="1"/>
</dbReference>
<organism evidence="2 3">
    <name type="scientific">Asticcacaulis taihuensis</name>
    <dbReference type="NCBI Taxonomy" id="260084"/>
    <lineage>
        <taxon>Bacteria</taxon>
        <taxon>Pseudomonadati</taxon>
        <taxon>Pseudomonadota</taxon>
        <taxon>Alphaproteobacteria</taxon>
        <taxon>Caulobacterales</taxon>
        <taxon>Caulobacteraceae</taxon>
        <taxon>Asticcacaulis</taxon>
    </lineage>
</organism>